<evidence type="ECO:0000313" key="2">
    <source>
        <dbReference type="EMBL" id="KAK4182780.1"/>
    </source>
</evidence>
<gene>
    <name evidence="2" type="ORF">QBC35DRAFT_395284</name>
</gene>
<dbReference type="InterPro" id="IPR025649">
    <property type="entry name" value="DUF4360"/>
</dbReference>
<keyword evidence="3" id="KW-1185">Reference proteome</keyword>
<sequence>MKLFTLALPALAAAASIQPLQSRQVAGGPRVVYAAQLGNPNGCPAGTFSFALSEGGLIGTIIFDAYNALVGPGISTGEREKQCDFDVTIEFPIGCTTGNIIVHPRGDNFIANTDTGVYSASYTLPKGQLPAGNPPNIQYRSGQNFAAFQSIPASINIRNQNERNTTFTARTRIFLETPLSNPQYSEFSIQNMDIYVRDVVTTPTC</sequence>
<evidence type="ECO:0000313" key="3">
    <source>
        <dbReference type="Proteomes" id="UP001302126"/>
    </source>
</evidence>
<dbReference type="Proteomes" id="UP001302126">
    <property type="component" value="Unassembled WGS sequence"/>
</dbReference>
<proteinExistence type="predicted"/>
<evidence type="ECO:0000256" key="1">
    <source>
        <dbReference type="SAM" id="SignalP"/>
    </source>
</evidence>
<feature type="chain" id="PRO_5042820402" description="Secreted protein" evidence="1">
    <location>
        <begin position="23"/>
        <end position="205"/>
    </location>
</feature>
<dbReference type="AlphaFoldDB" id="A0AAN6WJY5"/>
<comment type="caution">
    <text evidence="2">The sequence shown here is derived from an EMBL/GenBank/DDBJ whole genome shotgun (WGS) entry which is preliminary data.</text>
</comment>
<dbReference type="EMBL" id="MU864612">
    <property type="protein sequence ID" value="KAK4182780.1"/>
    <property type="molecule type" value="Genomic_DNA"/>
</dbReference>
<dbReference type="Pfam" id="PF14273">
    <property type="entry name" value="DUF4360"/>
    <property type="match status" value="1"/>
</dbReference>
<accession>A0AAN6WJY5</accession>
<reference evidence="2" key="1">
    <citation type="journal article" date="2023" name="Mol. Phylogenet. Evol.">
        <title>Genome-scale phylogeny and comparative genomics of the fungal order Sordariales.</title>
        <authorList>
            <person name="Hensen N."/>
            <person name="Bonometti L."/>
            <person name="Westerberg I."/>
            <person name="Brannstrom I.O."/>
            <person name="Guillou S."/>
            <person name="Cros-Aarteil S."/>
            <person name="Calhoun S."/>
            <person name="Haridas S."/>
            <person name="Kuo A."/>
            <person name="Mondo S."/>
            <person name="Pangilinan J."/>
            <person name="Riley R."/>
            <person name="LaButti K."/>
            <person name="Andreopoulos B."/>
            <person name="Lipzen A."/>
            <person name="Chen C."/>
            <person name="Yan M."/>
            <person name="Daum C."/>
            <person name="Ng V."/>
            <person name="Clum A."/>
            <person name="Steindorff A."/>
            <person name="Ohm R.A."/>
            <person name="Martin F."/>
            <person name="Silar P."/>
            <person name="Natvig D.O."/>
            <person name="Lalanne C."/>
            <person name="Gautier V."/>
            <person name="Ament-Velasquez S.L."/>
            <person name="Kruys A."/>
            <person name="Hutchinson M.I."/>
            <person name="Powell A.J."/>
            <person name="Barry K."/>
            <person name="Miller A.N."/>
            <person name="Grigoriev I.V."/>
            <person name="Debuchy R."/>
            <person name="Gladieux P."/>
            <person name="Hiltunen Thoren M."/>
            <person name="Johannesson H."/>
        </authorList>
    </citation>
    <scope>NUCLEOTIDE SEQUENCE</scope>
    <source>
        <strain evidence="2">PSN309</strain>
    </source>
</reference>
<evidence type="ECO:0008006" key="4">
    <source>
        <dbReference type="Google" id="ProtNLM"/>
    </source>
</evidence>
<name>A0AAN6WJY5_9PEZI</name>
<organism evidence="2 3">
    <name type="scientific">Podospora australis</name>
    <dbReference type="NCBI Taxonomy" id="1536484"/>
    <lineage>
        <taxon>Eukaryota</taxon>
        <taxon>Fungi</taxon>
        <taxon>Dikarya</taxon>
        <taxon>Ascomycota</taxon>
        <taxon>Pezizomycotina</taxon>
        <taxon>Sordariomycetes</taxon>
        <taxon>Sordariomycetidae</taxon>
        <taxon>Sordariales</taxon>
        <taxon>Podosporaceae</taxon>
        <taxon>Podospora</taxon>
    </lineage>
</organism>
<reference evidence="2" key="2">
    <citation type="submission" date="2023-05" db="EMBL/GenBank/DDBJ databases">
        <authorList>
            <consortium name="Lawrence Berkeley National Laboratory"/>
            <person name="Steindorff A."/>
            <person name="Hensen N."/>
            <person name="Bonometti L."/>
            <person name="Westerberg I."/>
            <person name="Brannstrom I.O."/>
            <person name="Guillou S."/>
            <person name="Cros-Aarteil S."/>
            <person name="Calhoun S."/>
            <person name="Haridas S."/>
            <person name="Kuo A."/>
            <person name="Mondo S."/>
            <person name="Pangilinan J."/>
            <person name="Riley R."/>
            <person name="Labutti K."/>
            <person name="Andreopoulos B."/>
            <person name="Lipzen A."/>
            <person name="Chen C."/>
            <person name="Yanf M."/>
            <person name="Daum C."/>
            <person name="Ng V."/>
            <person name="Clum A."/>
            <person name="Ohm R."/>
            <person name="Martin F."/>
            <person name="Silar P."/>
            <person name="Natvig D."/>
            <person name="Lalanne C."/>
            <person name="Gautier V."/>
            <person name="Ament-Velasquez S.L."/>
            <person name="Kruys A."/>
            <person name="Hutchinson M.I."/>
            <person name="Powell A.J."/>
            <person name="Barry K."/>
            <person name="Miller A.N."/>
            <person name="Grigoriev I.V."/>
            <person name="Debuchy R."/>
            <person name="Gladieux P."/>
            <person name="Thoren M.H."/>
            <person name="Johannesson H."/>
        </authorList>
    </citation>
    <scope>NUCLEOTIDE SEQUENCE</scope>
    <source>
        <strain evidence="2">PSN309</strain>
    </source>
</reference>
<keyword evidence="1" id="KW-0732">Signal</keyword>
<protein>
    <recommendedName>
        <fullName evidence="4">Secreted protein</fullName>
    </recommendedName>
</protein>
<feature type="signal peptide" evidence="1">
    <location>
        <begin position="1"/>
        <end position="22"/>
    </location>
</feature>